<protein>
    <submittedName>
        <fullName evidence="1">Uncharacterized protein</fullName>
    </submittedName>
</protein>
<dbReference type="HOGENOM" id="CLU_2972409_0_0_9"/>
<comment type="caution">
    <text evidence="1">The sequence shown here is derived from an EMBL/GenBank/DDBJ whole genome shotgun (WGS) entry which is preliminary data.</text>
</comment>
<dbReference type="PATRIC" id="fig|1158614.3.peg.4124"/>
<organism evidence="1 3">
    <name type="scientific">Enterococcus gilvus ATCC BAA-350</name>
    <dbReference type="NCBI Taxonomy" id="1158614"/>
    <lineage>
        <taxon>Bacteria</taxon>
        <taxon>Bacillati</taxon>
        <taxon>Bacillota</taxon>
        <taxon>Bacilli</taxon>
        <taxon>Lactobacillales</taxon>
        <taxon>Enterococcaceae</taxon>
        <taxon>Enterococcus</taxon>
    </lineage>
</organism>
<reference evidence="2 4" key="2">
    <citation type="submission" date="2013-03" db="EMBL/GenBank/DDBJ databases">
        <title>The Genome Sequence of Enterococcus gilvus ATCC BAA-350 (PacBio/Illumina hybrid assembly).</title>
        <authorList>
            <consortium name="The Broad Institute Genomics Platform"/>
            <consortium name="The Broad Institute Genome Sequencing Center for Infectious Disease"/>
            <person name="Earl A."/>
            <person name="Russ C."/>
            <person name="Gilmore M."/>
            <person name="Surin D."/>
            <person name="Walker B."/>
            <person name="Young S."/>
            <person name="Zeng Q."/>
            <person name="Gargeya S."/>
            <person name="Fitzgerald M."/>
            <person name="Haas B."/>
            <person name="Abouelleil A."/>
            <person name="Allen A.W."/>
            <person name="Alvarado L."/>
            <person name="Arachchi H.M."/>
            <person name="Berlin A.M."/>
            <person name="Chapman S.B."/>
            <person name="Gainer-Dewar J."/>
            <person name="Goldberg J."/>
            <person name="Griggs A."/>
            <person name="Gujja S."/>
            <person name="Hansen M."/>
            <person name="Howarth C."/>
            <person name="Imamovic A."/>
            <person name="Ireland A."/>
            <person name="Larimer J."/>
            <person name="McCowan C."/>
            <person name="Murphy C."/>
            <person name="Pearson M."/>
            <person name="Poon T.W."/>
            <person name="Priest M."/>
            <person name="Roberts A."/>
            <person name="Saif S."/>
            <person name="Shea T."/>
            <person name="Sisk P."/>
            <person name="Sykes S."/>
            <person name="Wortman J."/>
            <person name="Nusbaum C."/>
            <person name="Birren B."/>
        </authorList>
    </citation>
    <scope>NUCLEOTIDE SEQUENCE [LARGE SCALE GENOMIC DNA]</scope>
    <source>
        <strain evidence="2 4">ATCC BAA-350</strain>
    </source>
</reference>
<keyword evidence="4" id="KW-1185">Reference proteome</keyword>
<gene>
    <name evidence="2" type="ORF">I592_04191</name>
    <name evidence="1" type="ORF">UKC_04149</name>
</gene>
<dbReference type="AlphaFoldDB" id="R2X9L8"/>
<evidence type="ECO:0000313" key="3">
    <source>
        <dbReference type="Proteomes" id="UP000013750"/>
    </source>
</evidence>
<dbReference type="Proteomes" id="UP000014160">
    <property type="component" value="Unassembled WGS sequence"/>
</dbReference>
<accession>R2X9L8</accession>
<dbReference type="RefSeq" id="WP_010782462.1">
    <property type="nucleotide sequence ID" value="NZ_ASWH01000005.1"/>
</dbReference>
<sequence>MKIVKDLVTGKEFQFVEYVQHGVNDCSFISSTPHVKVRDLNKGTVKYLPINQIEIVSK</sequence>
<dbReference type="EMBL" id="AJDQ01000034">
    <property type="protein sequence ID" value="EOI51474.1"/>
    <property type="molecule type" value="Genomic_DNA"/>
</dbReference>
<dbReference type="Proteomes" id="UP000013750">
    <property type="component" value="Unassembled WGS sequence"/>
</dbReference>
<evidence type="ECO:0000313" key="4">
    <source>
        <dbReference type="Proteomes" id="UP000014160"/>
    </source>
</evidence>
<proteinExistence type="predicted"/>
<evidence type="ECO:0000313" key="1">
    <source>
        <dbReference type="EMBL" id="EOI51474.1"/>
    </source>
</evidence>
<name>R2X9L8_9ENTE</name>
<dbReference type="EMBL" id="ASWH01000005">
    <property type="protein sequence ID" value="EOW77215.1"/>
    <property type="molecule type" value="Genomic_DNA"/>
</dbReference>
<reference evidence="1 3" key="1">
    <citation type="submission" date="2013-02" db="EMBL/GenBank/DDBJ databases">
        <title>The Genome Sequence of Enterococcus gilvus ATCC BAA-350.</title>
        <authorList>
            <consortium name="The Broad Institute Genome Sequencing Platform"/>
            <consortium name="The Broad Institute Genome Sequencing Center for Infectious Disease"/>
            <person name="Earl A.M."/>
            <person name="Gilmore M.S."/>
            <person name="Lebreton F."/>
            <person name="Walker B."/>
            <person name="Young S.K."/>
            <person name="Zeng Q."/>
            <person name="Gargeya S."/>
            <person name="Fitzgerald M."/>
            <person name="Haas B."/>
            <person name="Abouelleil A."/>
            <person name="Alvarado L."/>
            <person name="Arachchi H.M."/>
            <person name="Berlin A.M."/>
            <person name="Chapman S.B."/>
            <person name="Dewar J."/>
            <person name="Goldberg J."/>
            <person name="Griggs A."/>
            <person name="Gujja S."/>
            <person name="Hansen M."/>
            <person name="Howarth C."/>
            <person name="Imamovic A."/>
            <person name="Larimer J."/>
            <person name="McCowan C."/>
            <person name="Murphy C."/>
            <person name="Neiman D."/>
            <person name="Pearson M."/>
            <person name="Priest M."/>
            <person name="Roberts A."/>
            <person name="Saif S."/>
            <person name="Shea T."/>
            <person name="Sisk P."/>
            <person name="Sykes S."/>
            <person name="Wortman J."/>
            <person name="Nusbaum C."/>
            <person name="Birren B."/>
        </authorList>
    </citation>
    <scope>NUCLEOTIDE SEQUENCE [LARGE SCALE GENOMIC DNA]</scope>
    <source>
        <strain evidence="1 3">ATCC BAA-350</strain>
    </source>
</reference>
<evidence type="ECO:0000313" key="2">
    <source>
        <dbReference type="EMBL" id="EOW77215.1"/>
    </source>
</evidence>